<protein>
    <submittedName>
        <fullName evidence="3">Uncharacterized protein</fullName>
    </submittedName>
</protein>
<feature type="non-terminal residue" evidence="3">
    <location>
        <position position="1"/>
    </location>
</feature>
<evidence type="ECO:0000313" key="4">
    <source>
        <dbReference type="Proteomes" id="UP000053661"/>
    </source>
</evidence>
<dbReference type="Proteomes" id="UP000053661">
    <property type="component" value="Unassembled WGS sequence"/>
</dbReference>
<evidence type="ECO:0000256" key="1">
    <source>
        <dbReference type="SAM" id="MobiDB-lite"/>
    </source>
</evidence>
<evidence type="ECO:0000256" key="2">
    <source>
        <dbReference type="SAM" id="SignalP"/>
    </source>
</evidence>
<feature type="region of interest" description="Disordered" evidence="1">
    <location>
        <begin position="78"/>
        <end position="102"/>
    </location>
</feature>
<reference evidence="3 4" key="1">
    <citation type="submission" date="2014-04" db="EMBL/GenBank/DDBJ databases">
        <title>Genome evolution of avian class.</title>
        <authorList>
            <person name="Zhang G."/>
            <person name="Li C."/>
        </authorList>
    </citation>
    <scope>NUCLEOTIDE SEQUENCE [LARGE SCALE GENOMIC DNA]</scope>
    <source>
        <strain evidence="3">BGI_N340</strain>
    </source>
</reference>
<proteinExistence type="predicted"/>
<keyword evidence="2" id="KW-0732">Signal</keyword>
<evidence type="ECO:0000313" key="3">
    <source>
        <dbReference type="EMBL" id="KFV08061.1"/>
    </source>
</evidence>
<keyword evidence="4" id="KW-1185">Reference proteome</keyword>
<feature type="signal peptide" evidence="2">
    <location>
        <begin position="1"/>
        <end position="22"/>
    </location>
</feature>
<feature type="chain" id="PRO_5001883077" evidence="2">
    <location>
        <begin position="23"/>
        <end position="102"/>
    </location>
</feature>
<sequence length="102" mass="10822">VAIISIVAFLTTLIAAVIRVKGAPCRRPVITGATRHPCGPFHSNPGATYYPATSIHILPIEAEHSILSISRVFELHEGEPRRVPGDPHGSQGPVVAEGSLQL</sequence>
<gene>
    <name evidence="3" type="ORF">N340_02106</name>
</gene>
<dbReference type="AlphaFoldDB" id="A0A093E0V9"/>
<name>A0A093E0V9_TAUER</name>
<organism evidence="3 4">
    <name type="scientific">Tauraco erythrolophus</name>
    <name type="common">Red-crested turaco</name>
    <dbReference type="NCBI Taxonomy" id="121530"/>
    <lineage>
        <taxon>Eukaryota</taxon>
        <taxon>Metazoa</taxon>
        <taxon>Chordata</taxon>
        <taxon>Craniata</taxon>
        <taxon>Vertebrata</taxon>
        <taxon>Euteleostomi</taxon>
        <taxon>Archelosauria</taxon>
        <taxon>Archosauria</taxon>
        <taxon>Dinosauria</taxon>
        <taxon>Saurischia</taxon>
        <taxon>Theropoda</taxon>
        <taxon>Coelurosauria</taxon>
        <taxon>Aves</taxon>
        <taxon>Neognathae</taxon>
        <taxon>Neoaves</taxon>
        <taxon>Otidimorphae</taxon>
        <taxon>Musophagiformes</taxon>
        <taxon>Musophagidae</taxon>
        <taxon>Tauraco</taxon>
    </lineage>
</organism>
<dbReference type="EMBL" id="KL454278">
    <property type="protein sequence ID" value="KFV08061.1"/>
    <property type="molecule type" value="Genomic_DNA"/>
</dbReference>
<feature type="non-terminal residue" evidence="3">
    <location>
        <position position="102"/>
    </location>
</feature>
<accession>A0A093E0V9</accession>